<accession>S4PLD7</accession>
<feature type="chain" id="PRO_5004532000" description="Secreted protein" evidence="1">
    <location>
        <begin position="20"/>
        <end position="79"/>
    </location>
</feature>
<feature type="non-terminal residue" evidence="2">
    <location>
        <position position="79"/>
    </location>
</feature>
<organism evidence="2">
    <name type="scientific">Pararge aegeria</name>
    <name type="common">speckled wood butterfly</name>
    <dbReference type="NCBI Taxonomy" id="116150"/>
    <lineage>
        <taxon>Eukaryota</taxon>
        <taxon>Metazoa</taxon>
        <taxon>Ecdysozoa</taxon>
        <taxon>Arthropoda</taxon>
        <taxon>Hexapoda</taxon>
        <taxon>Insecta</taxon>
        <taxon>Pterygota</taxon>
        <taxon>Neoptera</taxon>
        <taxon>Endopterygota</taxon>
        <taxon>Lepidoptera</taxon>
        <taxon>Glossata</taxon>
        <taxon>Ditrysia</taxon>
        <taxon>Papilionoidea</taxon>
        <taxon>Nymphalidae</taxon>
        <taxon>Satyrinae</taxon>
        <taxon>Satyrini</taxon>
        <taxon>Parargina</taxon>
        <taxon>Pararge</taxon>
    </lineage>
</organism>
<dbReference type="EMBL" id="GAIX01001857">
    <property type="protein sequence ID" value="JAA90703.1"/>
    <property type="molecule type" value="Transcribed_RNA"/>
</dbReference>
<evidence type="ECO:0000313" key="2">
    <source>
        <dbReference type="EMBL" id="JAA90703.1"/>
    </source>
</evidence>
<protein>
    <recommendedName>
        <fullName evidence="3">Secreted protein</fullName>
    </recommendedName>
</protein>
<proteinExistence type="predicted"/>
<name>S4PLD7_9NEOP</name>
<reference evidence="2" key="2">
    <citation type="submission" date="2013-05" db="EMBL/GenBank/DDBJ databases">
        <authorList>
            <person name="Carter J.-M."/>
            <person name="Baker S.C."/>
            <person name="Pink R."/>
            <person name="Carter D.R.F."/>
            <person name="Collins A."/>
            <person name="Tomlin J."/>
            <person name="Gibbs M."/>
            <person name="Breuker C.J."/>
        </authorList>
    </citation>
    <scope>NUCLEOTIDE SEQUENCE</scope>
    <source>
        <tissue evidence="2">Ovary</tissue>
    </source>
</reference>
<evidence type="ECO:0008006" key="3">
    <source>
        <dbReference type="Google" id="ProtNLM"/>
    </source>
</evidence>
<reference evidence="2" key="1">
    <citation type="journal article" date="2013" name="BMC Genomics">
        <title>Unscrambling butterfly oogenesis.</title>
        <authorList>
            <person name="Carter J.M."/>
            <person name="Baker S.C."/>
            <person name="Pink R."/>
            <person name="Carter D.R."/>
            <person name="Collins A."/>
            <person name="Tomlin J."/>
            <person name="Gibbs M."/>
            <person name="Breuker C.J."/>
        </authorList>
    </citation>
    <scope>NUCLEOTIDE SEQUENCE</scope>
    <source>
        <tissue evidence="2">Ovary</tissue>
    </source>
</reference>
<sequence length="79" mass="8555">MYKSSASLSFLIWIIRSSSESVSFLICISLGTRNSLTSKDLLAISVKMSDSVWFSKKFADSVTTASGCAWVSTWASSST</sequence>
<dbReference type="AlphaFoldDB" id="S4PLD7"/>
<feature type="signal peptide" evidence="1">
    <location>
        <begin position="1"/>
        <end position="19"/>
    </location>
</feature>
<keyword evidence="1" id="KW-0732">Signal</keyword>
<evidence type="ECO:0000256" key="1">
    <source>
        <dbReference type="SAM" id="SignalP"/>
    </source>
</evidence>